<dbReference type="Proteomes" id="UP000000702">
    <property type="component" value="Unassembled WGS sequence"/>
</dbReference>
<evidence type="ECO:0000313" key="3">
    <source>
        <dbReference type="Proteomes" id="UP000000702"/>
    </source>
</evidence>
<protein>
    <submittedName>
        <fullName evidence="2">WGS project CAEQ00000000 data, annotated contig 1577</fullName>
    </submittedName>
</protein>
<name>F9W780_TRYCI</name>
<dbReference type="AlphaFoldDB" id="F9W780"/>
<dbReference type="EMBL" id="CAEQ01000993">
    <property type="protein sequence ID" value="CCD13045.1"/>
    <property type="molecule type" value="Genomic_DNA"/>
</dbReference>
<sequence>MCLFFILLFFIPSREHSYPLITSSLKMGSAHSWSQWTVWDSLFHWSRVGGFTAIQGSNSDVSPGSGGYDVCEIGKMQADFAVMNHETDFIFEKLRKCENTLVALVEKEKILCEGVEELKMELHDHAAGNPEFSEEEVK</sequence>
<feature type="signal peptide" evidence="1">
    <location>
        <begin position="1"/>
        <end position="17"/>
    </location>
</feature>
<comment type="caution">
    <text evidence="2">The sequence shown here is derived from an EMBL/GenBank/DDBJ whole genome shotgun (WGS) entry which is preliminary data.</text>
</comment>
<organism evidence="2 3">
    <name type="scientific">Trypanosoma congolense (strain IL3000)</name>
    <dbReference type="NCBI Taxonomy" id="1068625"/>
    <lineage>
        <taxon>Eukaryota</taxon>
        <taxon>Discoba</taxon>
        <taxon>Euglenozoa</taxon>
        <taxon>Kinetoplastea</taxon>
        <taxon>Metakinetoplastina</taxon>
        <taxon>Trypanosomatida</taxon>
        <taxon>Trypanosomatidae</taxon>
        <taxon>Trypanosoma</taxon>
        <taxon>Nannomonas</taxon>
    </lineage>
</organism>
<reference evidence="2 3" key="2">
    <citation type="journal article" date="2012" name="Proc. Natl. Acad. Sci. U.S.A.">
        <title>Antigenic diversity is generated by distinct evolutionary mechanisms in African trypanosome species.</title>
        <authorList>
            <person name="Jackson A.P."/>
            <person name="Berry A."/>
            <person name="Aslett M."/>
            <person name="Allison H.C."/>
            <person name="Burton P."/>
            <person name="Vavrova-Anderson J."/>
            <person name="Brown R."/>
            <person name="Browne H."/>
            <person name="Corton N."/>
            <person name="Hauser H."/>
            <person name="Gamble J."/>
            <person name="Gilderthorp R."/>
            <person name="Marcello L."/>
            <person name="McQuillan J."/>
            <person name="Otto T.D."/>
            <person name="Quail M.A."/>
            <person name="Sanders M.J."/>
            <person name="van Tonder A."/>
            <person name="Ginger M.L."/>
            <person name="Field M.C."/>
            <person name="Barry J.D."/>
            <person name="Hertz-Fowler C."/>
            <person name="Berriman M."/>
        </authorList>
    </citation>
    <scope>NUCLEOTIDE SEQUENCE [LARGE SCALE GENOMIC DNA]</scope>
    <source>
        <strain evidence="2 3">IL3000</strain>
    </source>
</reference>
<gene>
    <name evidence="2" type="ORF">TCIL3000_0_38610</name>
</gene>
<feature type="chain" id="PRO_5003394591" evidence="1">
    <location>
        <begin position="18"/>
        <end position="138"/>
    </location>
</feature>
<proteinExistence type="predicted"/>
<keyword evidence="3" id="KW-1185">Reference proteome</keyword>
<accession>F9W780</accession>
<reference evidence="3" key="1">
    <citation type="submission" date="2011-07" db="EMBL/GenBank/DDBJ databases">
        <title>Divergent evolution of antigenic variation in African trypanosomes.</title>
        <authorList>
            <person name="Jackson A.P."/>
            <person name="Berry A."/>
            <person name="Allison H.C."/>
            <person name="Burton P."/>
            <person name="Anderson J."/>
            <person name="Aslett M."/>
            <person name="Brown R."/>
            <person name="Corton N."/>
            <person name="Harris D."/>
            <person name="Hauser H."/>
            <person name="Gamble J."/>
            <person name="Gilderthorp R."/>
            <person name="McQuillan J."/>
            <person name="Quail M.A."/>
            <person name="Sanders M."/>
            <person name="Van Tonder A."/>
            <person name="Ginger M.L."/>
            <person name="Donelson J.E."/>
            <person name="Field M.C."/>
            <person name="Barry J.D."/>
            <person name="Berriman M."/>
            <person name="Hertz-Fowler C."/>
        </authorList>
    </citation>
    <scope>NUCLEOTIDE SEQUENCE [LARGE SCALE GENOMIC DNA]</scope>
    <source>
        <strain evidence="3">IL3000</strain>
    </source>
</reference>
<evidence type="ECO:0000256" key="1">
    <source>
        <dbReference type="SAM" id="SignalP"/>
    </source>
</evidence>
<feature type="non-terminal residue" evidence="2">
    <location>
        <position position="138"/>
    </location>
</feature>
<dbReference type="VEuPathDB" id="TriTrypDB:TcIL3000_0_38610"/>
<keyword evidence="1" id="KW-0732">Signal</keyword>
<evidence type="ECO:0000313" key="2">
    <source>
        <dbReference type="EMBL" id="CCD13045.1"/>
    </source>
</evidence>